<keyword evidence="14" id="KW-0456">Lyase</keyword>
<evidence type="ECO:0000256" key="14">
    <source>
        <dbReference type="ARBA" id="ARBA00023239"/>
    </source>
</evidence>
<feature type="transmembrane region" description="Helical" evidence="15">
    <location>
        <begin position="6"/>
        <end position="34"/>
    </location>
</feature>
<dbReference type="EMBL" id="AGCU01195497">
    <property type="status" value="NOT_ANNOTATED_CDS"/>
    <property type="molecule type" value="Genomic_DNA"/>
</dbReference>
<dbReference type="HOGENOM" id="CLU_1744687_0_0_1"/>
<dbReference type="GO" id="GO:0016705">
    <property type="term" value="F:oxidoreductase activity, acting on paired donors, with incorporation or reduction of molecular oxygen"/>
    <property type="evidence" value="ECO:0007669"/>
    <property type="project" value="InterPro"/>
</dbReference>
<keyword evidence="4 15" id="KW-0812">Transmembrane</keyword>
<evidence type="ECO:0000313" key="17">
    <source>
        <dbReference type="Proteomes" id="UP000007267"/>
    </source>
</evidence>
<evidence type="ECO:0000256" key="3">
    <source>
        <dbReference type="ARBA" id="ARBA00022617"/>
    </source>
</evidence>
<dbReference type="EMBL" id="AGCU01195495">
    <property type="status" value="NOT_ANNOTATED_CDS"/>
    <property type="molecule type" value="Genomic_DNA"/>
</dbReference>
<evidence type="ECO:0000256" key="7">
    <source>
        <dbReference type="ARBA" id="ARBA00022832"/>
    </source>
</evidence>
<evidence type="ECO:0000256" key="8">
    <source>
        <dbReference type="ARBA" id="ARBA00022989"/>
    </source>
</evidence>
<dbReference type="GO" id="GO:0006631">
    <property type="term" value="P:fatty acid metabolic process"/>
    <property type="evidence" value="ECO:0007669"/>
    <property type="project" value="UniProtKB-KW"/>
</dbReference>
<keyword evidence="13 15" id="KW-0472">Membrane</keyword>
<evidence type="ECO:0000256" key="4">
    <source>
        <dbReference type="ARBA" id="ARBA00022692"/>
    </source>
</evidence>
<dbReference type="Gene3D" id="1.10.630.10">
    <property type="entry name" value="Cytochrome P450"/>
    <property type="match status" value="1"/>
</dbReference>
<dbReference type="EMBL" id="AGCU01195498">
    <property type="status" value="NOT_ANNOTATED_CDS"/>
    <property type="molecule type" value="Genomic_DNA"/>
</dbReference>
<dbReference type="GO" id="GO:0005506">
    <property type="term" value="F:iron ion binding"/>
    <property type="evidence" value="ECO:0007669"/>
    <property type="project" value="InterPro"/>
</dbReference>
<dbReference type="PANTHER" id="PTHR24302">
    <property type="entry name" value="CYTOCHROME P450 FAMILY 3"/>
    <property type="match status" value="1"/>
</dbReference>
<dbReference type="Proteomes" id="UP000007267">
    <property type="component" value="Unassembled WGS sequence"/>
</dbReference>
<organism evidence="16 17">
    <name type="scientific">Pelodiscus sinensis</name>
    <name type="common">Chinese softshell turtle</name>
    <name type="synonym">Trionyx sinensis</name>
    <dbReference type="NCBI Taxonomy" id="13735"/>
    <lineage>
        <taxon>Eukaryota</taxon>
        <taxon>Metazoa</taxon>
        <taxon>Chordata</taxon>
        <taxon>Craniata</taxon>
        <taxon>Vertebrata</taxon>
        <taxon>Euteleostomi</taxon>
        <taxon>Archelosauria</taxon>
        <taxon>Testudinata</taxon>
        <taxon>Testudines</taxon>
        <taxon>Cryptodira</taxon>
        <taxon>Trionychia</taxon>
        <taxon>Trionychidae</taxon>
        <taxon>Pelodiscus</taxon>
    </lineage>
</organism>
<evidence type="ECO:0000256" key="10">
    <source>
        <dbReference type="ARBA" id="ARBA00023004"/>
    </source>
</evidence>
<sequence length="174" mass="20083">MELADLLTFAFMEINGTTVTVALLVILLVLLSWYSTSAFSRLQRVGIRHPTPLPFIGNLLFFQQGFWENHTKLIKDYGPVSGYYMGRRMYVLVSEPEMIKHILVKDFSNFTNRMTTAMVTRPMVDSILCLRDQRWKDVRSMLTPAFSAAKMKEVRCSKCHCSNIKQLMFCLLQA</sequence>
<name>K7G9Q4_PELSI</name>
<keyword evidence="8 15" id="KW-1133">Transmembrane helix</keyword>
<keyword evidence="6" id="KW-0256">Endoplasmic reticulum</keyword>
<dbReference type="InterPro" id="IPR001128">
    <property type="entry name" value="Cyt_P450"/>
</dbReference>
<accession>K7G9Q4</accession>
<evidence type="ECO:0000256" key="1">
    <source>
        <dbReference type="ARBA" id="ARBA00004586"/>
    </source>
</evidence>
<dbReference type="EMBL" id="AGCU01195496">
    <property type="status" value="NOT_ANNOTATED_CDS"/>
    <property type="molecule type" value="Genomic_DNA"/>
</dbReference>
<keyword evidence="11" id="KW-0503">Monooxygenase</keyword>
<keyword evidence="9" id="KW-0560">Oxidoreductase</keyword>
<evidence type="ECO:0000313" key="16">
    <source>
        <dbReference type="Ensembl" id="ENSPSIP00000017015.1"/>
    </source>
</evidence>
<keyword evidence="12" id="KW-0443">Lipid metabolism</keyword>
<dbReference type="STRING" id="13735.ENSPSIP00000017015"/>
<evidence type="ECO:0000256" key="6">
    <source>
        <dbReference type="ARBA" id="ARBA00022824"/>
    </source>
</evidence>
<proteinExistence type="inferred from homology"/>
<dbReference type="EMBL" id="AGCU01195499">
    <property type="status" value="NOT_ANNOTATED_CDS"/>
    <property type="molecule type" value="Genomic_DNA"/>
</dbReference>
<reference evidence="17" key="1">
    <citation type="submission" date="2011-10" db="EMBL/GenBank/DDBJ databases">
        <authorList>
            <consortium name="Soft-shell Turtle Genome Consortium"/>
        </authorList>
    </citation>
    <scope>NUCLEOTIDE SEQUENCE [LARGE SCALE GENOMIC DNA]</scope>
    <source>
        <strain evidence="17">Daiwa-1</strain>
    </source>
</reference>
<dbReference type="InterPro" id="IPR050705">
    <property type="entry name" value="Cytochrome_P450_3A"/>
</dbReference>
<dbReference type="PANTHER" id="PTHR24302:SF47">
    <property type="entry name" value="CYTOCHROME P450"/>
    <property type="match status" value="1"/>
</dbReference>
<dbReference type="Ensembl" id="ENSPSIT00000017093.1">
    <property type="protein sequence ID" value="ENSPSIP00000017015.1"/>
    <property type="gene ID" value="ENSPSIG00000015157.1"/>
</dbReference>
<dbReference type="eggNOG" id="KOG0158">
    <property type="taxonomic scope" value="Eukaryota"/>
</dbReference>
<dbReference type="Pfam" id="PF00067">
    <property type="entry name" value="p450"/>
    <property type="match status" value="1"/>
</dbReference>
<dbReference type="GO" id="GO:0008395">
    <property type="term" value="F:steroid hydroxylase activity"/>
    <property type="evidence" value="ECO:0007669"/>
    <property type="project" value="TreeGrafter"/>
</dbReference>
<dbReference type="EMBL" id="AGCU01195494">
    <property type="status" value="NOT_ANNOTATED_CDS"/>
    <property type="molecule type" value="Genomic_DNA"/>
</dbReference>
<comment type="subcellular location">
    <subcellularLocation>
        <location evidence="1">Endoplasmic reticulum membrane</location>
    </subcellularLocation>
</comment>
<evidence type="ECO:0000256" key="9">
    <source>
        <dbReference type="ARBA" id="ARBA00023002"/>
    </source>
</evidence>
<reference evidence="16" key="3">
    <citation type="submission" date="2025-08" db="UniProtKB">
        <authorList>
            <consortium name="Ensembl"/>
        </authorList>
    </citation>
    <scope>IDENTIFICATION</scope>
</reference>
<keyword evidence="10" id="KW-0408">Iron</keyword>
<evidence type="ECO:0000256" key="11">
    <source>
        <dbReference type="ARBA" id="ARBA00023033"/>
    </source>
</evidence>
<reference evidence="17" key="2">
    <citation type="journal article" date="2013" name="Nat. Genet.">
        <title>The draft genomes of soft-shell turtle and green sea turtle yield insights into the development and evolution of the turtle-specific body plan.</title>
        <authorList>
            <person name="Wang Z."/>
            <person name="Pascual-Anaya J."/>
            <person name="Zadissa A."/>
            <person name="Li W."/>
            <person name="Niimura Y."/>
            <person name="Huang Z."/>
            <person name="Li C."/>
            <person name="White S."/>
            <person name="Xiong Z."/>
            <person name="Fang D."/>
            <person name="Wang B."/>
            <person name="Ming Y."/>
            <person name="Chen Y."/>
            <person name="Zheng Y."/>
            <person name="Kuraku S."/>
            <person name="Pignatelli M."/>
            <person name="Herrero J."/>
            <person name="Beal K."/>
            <person name="Nozawa M."/>
            <person name="Li Q."/>
            <person name="Wang J."/>
            <person name="Zhang H."/>
            <person name="Yu L."/>
            <person name="Shigenobu S."/>
            <person name="Wang J."/>
            <person name="Liu J."/>
            <person name="Flicek P."/>
            <person name="Searle S."/>
            <person name="Wang J."/>
            <person name="Kuratani S."/>
            <person name="Yin Y."/>
            <person name="Aken B."/>
            <person name="Zhang G."/>
            <person name="Irie N."/>
        </authorList>
    </citation>
    <scope>NUCLEOTIDE SEQUENCE [LARGE SCALE GENOMIC DNA]</scope>
    <source>
        <strain evidence="17">Daiwa-1</strain>
    </source>
</reference>
<evidence type="ECO:0000256" key="5">
    <source>
        <dbReference type="ARBA" id="ARBA00022723"/>
    </source>
</evidence>
<dbReference type="GO" id="GO:0005789">
    <property type="term" value="C:endoplasmic reticulum membrane"/>
    <property type="evidence" value="ECO:0007669"/>
    <property type="project" value="UniProtKB-SubCell"/>
</dbReference>
<dbReference type="GeneTree" id="ENSGT00940000157903"/>
<protein>
    <recommendedName>
        <fullName evidence="18">Thromboxane A synthase 1</fullName>
    </recommendedName>
</protein>
<evidence type="ECO:0000256" key="12">
    <source>
        <dbReference type="ARBA" id="ARBA00023098"/>
    </source>
</evidence>
<dbReference type="EMBL" id="AGCU01195492">
    <property type="status" value="NOT_ANNOTATED_CDS"/>
    <property type="molecule type" value="Genomic_DNA"/>
</dbReference>
<evidence type="ECO:0000256" key="13">
    <source>
        <dbReference type="ARBA" id="ARBA00023136"/>
    </source>
</evidence>
<dbReference type="AlphaFoldDB" id="K7G9Q4"/>
<dbReference type="EMBL" id="AGCU01195501">
    <property type="status" value="NOT_ANNOTATED_CDS"/>
    <property type="molecule type" value="Genomic_DNA"/>
</dbReference>
<dbReference type="OMA" id="WIFASTL"/>
<dbReference type="SUPFAM" id="SSF48264">
    <property type="entry name" value="Cytochrome P450"/>
    <property type="match status" value="1"/>
</dbReference>
<dbReference type="GO" id="GO:0016829">
    <property type="term" value="F:lyase activity"/>
    <property type="evidence" value="ECO:0007669"/>
    <property type="project" value="UniProtKB-KW"/>
</dbReference>
<evidence type="ECO:0000256" key="15">
    <source>
        <dbReference type="SAM" id="Phobius"/>
    </source>
</evidence>
<comment type="similarity">
    <text evidence="2">Belongs to the cytochrome P450 family.</text>
</comment>
<dbReference type="InterPro" id="IPR036396">
    <property type="entry name" value="Cyt_P450_sf"/>
</dbReference>
<keyword evidence="3" id="KW-0349">Heme</keyword>
<dbReference type="EMBL" id="AGCU01195500">
    <property type="status" value="NOT_ANNOTATED_CDS"/>
    <property type="molecule type" value="Genomic_DNA"/>
</dbReference>
<keyword evidence="7" id="KW-0276">Fatty acid metabolism</keyword>
<reference evidence="16" key="4">
    <citation type="submission" date="2025-09" db="UniProtKB">
        <authorList>
            <consortium name="Ensembl"/>
        </authorList>
    </citation>
    <scope>IDENTIFICATION</scope>
</reference>
<keyword evidence="5" id="KW-0479">Metal-binding</keyword>
<keyword evidence="17" id="KW-1185">Reference proteome</keyword>
<dbReference type="GO" id="GO:0020037">
    <property type="term" value="F:heme binding"/>
    <property type="evidence" value="ECO:0007669"/>
    <property type="project" value="InterPro"/>
</dbReference>
<evidence type="ECO:0000256" key="2">
    <source>
        <dbReference type="ARBA" id="ARBA00010617"/>
    </source>
</evidence>
<evidence type="ECO:0008006" key="18">
    <source>
        <dbReference type="Google" id="ProtNLM"/>
    </source>
</evidence>
<dbReference type="EMBL" id="AGCU01195493">
    <property type="status" value="NOT_ANNOTATED_CDS"/>
    <property type="molecule type" value="Genomic_DNA"/>
</dbReference>